<feature type="compositionally biased region" description="Basic and acidic residues" evidence="1">
    <location>
        <begin position="1"/>
        <end position="10"/>
    </location>
</feature>
<organism evidence="2 3">
    <name type="scientific">Streptosporangium roseum (strain ATCC 12428 / DSM 43021 / JCM 3005 / KCTC 9067 / NCIMB 10171 / NRRL 2505 / NI 9100)</name>
    <dbReference type="NCBI Taxonomy" id="479432"/>
    <lineage>
        <taxon>Bacteria</taxon>
        <taxon>Bacillati</taxon>
        <taxon>Actinomycetota</taxon>
        <taxon>Actinomycetes</taxon>
        <taxon>Streptosporangiales</taxon>
        <taxon>Streptosporangiaceae</taxon>
        <taxon>Streptosporangium</taxon>
    </lineage>
</organism>
<keyword evidence="3" id="KW-1185">Reference proteome</keyword>
<dbReference type="HOGENOM" id="CLU_139204_0_0_11"/>
<dbReference type="KEGG" id="sro:Sros_2397"/>
<dbReference type="eggNOG" id="ENOG50332RQ">
    <property type="taxonomic scope" value="Bacteria"/>
</dbReference>
<dbReference type="Proteomes" id="UP000002029">
    <property type="component" value="Chromosome"/>
</dbReference>
<name>D2B1B1_STRRD</name>
<evidence type="ECO:0000313" key="3">
    <source>
        <dbReference type="Proteomes" id="UP000002029"/>
    </source>
</evidence>
<feature type="region of interest" description="Disordered" evidence="1">
    <location>
        <begin position="1"/>
        <end position="22"/>
    </location>
</feature>
<evidence type="ECO:0000256" key="1">
    <source>
        <dbReference type="SAM" id="MobiDB-lite"/>
    </source>
</evidence>
<reference evidence="2 3" key="1">
    <citation type="journal article" date="2010" name="Stand. Genomic Sci.">
        <title>Complete genome sequence of Streptosporangium roseum type strain (NI 9100).</title>
        <authorList>
            <person name="Nolan M."/>
            <person name="Sikorski J."/>
            <person name="Jando M."/>
            <person name="Lucas S."/>
            <person name="Lapidus A."/>
            <person name="Glavina Del Rio T."/>
            <person name="Chen F."/>
            <person name="Tice H."/>
            <person name="Pitluck S."/>
            <person name="Cheng J.F."/>
            <person name="Chertkov O."/>
            <person name="Sims D."/>
            <person name="Meincke L."/>
            <person name="Brettin T."/>
            <person name="Han C."/>
            <person name="Detter J.C."/>
            <person name="Bruce D."/>
            <person name="Goodwin L."/>
            <person name="Land M."/>
            <person name="Hauser L."/>
            <person name="Chang Y.J."/>
            <person name="Jeffries C.D."/>
            <person name="Ivanova N."/>
            <person name="Mavromatis K."/>
            <person name="Mikhailova N."/>
            <person name="Chen A."/>
            <person name="Palaniappan K."/>
            <person name="Chain P."/>
            <person name="Rohde M."/>
            <person name="Goker M."/>
            <person name="Bristow J."/>
            <person name="Eisen J.A."/>
            <person name="Markowitz V."/>
            <person name="Hugenholtz P."/>
            <person name="Kyrpides N.C."/>
            <person name="Klenk H.P."/>
        </authorList>
    </citation>
    <scope>NUCLEOTIDE SEQUENCE [LARGE SCALE GENOMIC DNA]</scope>
    <source>
        <strain evidence="3">ATCC 12428 / DSM 43021 / JCM 3005 / NI 9100</strain>
    </source>
</reference>
<dbReference type="AlphaFoldDB" id="D2B1B1"/>
<evidence type="ECO:0000313" key="2">
    <source>
        <dbReference type="EMBL" id="ACZ85376.1"/>
    </source>
</evidence>
<proteinExistence type="predicted"/>
<protein>
    <submittedName>
        <fullName evidence="2">Uncharacterized protein</fullName>
    </submittedName>
</protein>
<accession>D2B1B1</accession>
<dbReference type="EMBL" id="CP001814">
    <property type="protein sequence ID" value="ACZ85376.1"/>
    <property type="molecule type" value="Genomic_DNA"/>
</dbReference>
<gene>
    <name evidence="2" type="ordered locus">Sros_2397</name>
</gene>
<sequence length="174" mass="19385">MTDEVPRSGPERGGSCPPTAFRLPRGATGFWYAGEPPPSAPDPREFTRIVHDVARRTNGRVLAVDPAGGRRSFHAAILTYRDRGRELELVGHVLLPLLALARRRIESDMALSFLDDREVSGKLGAYEPYRVPGTAELALPVARADLSELGEAEMDQIRYWRPETVGELVFNFWD</sequence>